<accession>A0A3B0CDD0</accession>
<dbReference type="AlphaFoldDB" id="A0A3B0CDD0"/>
<dbReference type="PANTHER" id="PTHR10953">
    <property type="entry name" value="UBIQUITIN-ACTIVATING ENZYME E1"/>
    <property type="match status" value="1"/>
</dbReference>
<comment type="caution">
    <text evidence="2">The sequence shown here is derived from an EMBL/GenBank/DDBJ whole genome shotgun (WGS) entry which is preliminary data.</text>
</comment>
<dbReference type="PANTHER" id="PTHR10953:SF247">
    <property type="entry name" value="SLL6053 PROTEIN"/>
    <property type="match status" value="1"/>
</dbReference>
<sequence>MIAMVHFKITDKMCQELKNHLHNGDGLEALAFVVCGRLNHEGDNWLLAHEVFLMPYEKCSRNVDYVSWKTEHIEHLLEKAKDKGFAIVKVHSHFITNSDFSELDDVSDSSFFEAVYGWSDSELPHASILMYPDGSMMGRTIQSDMSFAAIPKITVVGDSIRSFTNCFQIESVGKEFIRNQQAFGEKTTKILRGLKVGVVGCSGTGSPVIEQLVRLGVGTIVLVDADLIEHKNLNRIVGSTSADAEAKRLKIEAIKKHIERMGLGTKVIIFPTLIQESREAIDTLASCDIIFGCVDSVEGRFYLNLISTYYLVPLIDVGVKLVADGEGGIDSINGNIHYVNPGSKTLLERGVFTQEQLTAESLRRMSPQEYEKRKAYFDNLDVESPAVVSVNMTFAAFAVNEMLARFHPFRYRDNSRFANTCINLSDWDINTQVVRESKSKSALRDIGVGNLEPQMELYVSEETV</sequence>
<keyword evidence="2" id="KW-0808">Transferase</keyword>
<gene>
    <name evidence="2" type="ORF">D7Z94_03150</name>
</gene>
<dbReference type="GO" id="GO:0016779">
    <property type="term" value="F:nucleotidyltransferase activity"/>
    <property type="evidence" value="ECO:0007669"/>
    <property type="project" value="UniProtKB-KW"/>
</dbReference>
<dbReference type="GO" id="GO:0004792">
    <property type="term" value="F:thiosulfate-cyanide sulfurtransferase activity"/>
    <property type="evidence" value="ECO:0007669"/>
    <property type="project" value="TreeGrafter"/>
</dbReference>
<organism evidence="2 3">
    <name type="scientific">Ulvibacterium marinum</name>
    <dbReference type="NCBI Taxonomy" id="2419782"/>
    <lineage>
        <taxon>Bacteria</taxon>
        <taxon>Pseudomonadati</taxon>
        <taxon>Bacteroidota</taxon>
        <taxon>Flavobacteriia</taxon>
        <taxon>Flavobacteriales</taxon>
        <taxon>Flavobacteriaceae</taxon>
        <taxon>Ulvibacterium</taxon>
    </lineage>
</organism>
<dbReference type="Proteomes" id="UP000276603">
    <property type="component" value="Unassembled WGS sequence"/>
</dbReference>
<dbReference type="InterPro" id="IPR045886">
    <property type="entry name" value="ThiF/MoeB/HesA"/>
</dbReference>
<dbReference type="GO" id="GO:0005737">
    <property type="term" value="C:cytoplasm"/>
    <property type="evidence" value="ECO:0007669"/>
    <property type="project" value="TreeGrafter"/>
</dbReference>
<keyword evidence="3" id="KW-1185">Reference proteome</keyword>
<dbReference type="InterPro" id="IPR000594">
    <property type="entry name" value="ThiF_NAD_FAD-bd"/>
</dbReference>
<keyword evidence="2" id="KW-0548">Nucleotidyltransferase</keyword>
<evidence type="ECO:0000259" key="1">
    <source>
        <dbReference type="Pfam" id="PF00899"/>
    </source>
</evidence>
<feature type="domain" description="THIF-type NAD/FAD binding fold" evidence="1">
    <location>
        <begin position="181"/>
        <end position="439"/>
    </location>
</feature>
<dbReference type="SUPFAM" id="SSF69572">
    <property type="entry name" value="Activating enzymes of the ubiquitin-like proteins"/>
    <property type="match status" value="1"/>
</dbReference>
<dbReference type="InterPro" id="IPR035985">
    <property type="entry name" value="Ubiquitin-activating_enz"/>
</dbReference>
<protein>
    <submittedName>
        <fullName evidence="2">ThiF family adenylyltransferase</fullName>
    </submittedName>
</protein>
<dbReference type="GO" id="GO:0008641">
    <property type="term" value="F:ubiquitin-like modifier activating enzyme activity"/>
    <property type="evidence" value="ECO:0007669"/>
    <property type="project" value="InterPro"/>
</dbReference>
<evidence type="ECO:0000313" key="2">
    <source>
        <dbReference type="EMBL" id="RKN82851.1"/>
    </source>
</evidence>
<dbReference type="Pfam" id="PF00899">
    <property type="entry name" value="ThiF"/>
    <property type="match status" value="1"/>
</dbReference>
<name>A0A3B0CDD0_9FLAO</name>
<dbReference type="CDD" id="cd01483">
    <property type="entry name" value="E1_enzyme_family"/>
    <property type="match status" value="1"/>
</dbReference>
<dbReference type="EMBL" id="RBCJ01000001">
    <property type="protein sequence ID" value="RKN82851.1"/>
    <property type="molecule type" value="Genomic_DNA"/>
</dbReference>
<proteinExistence type="predicted"/>
<dbReference type="Gene3D" id="3.40.50.720">
    <property type="entry name" value="NAD(P)-binding Rossmann-like Domain"/>
    <property type="match status" value="1"/>
</dbReference>
<reference evidence="2 3" key="1">
    <citation type="submission" date="2018-10" db="EMBL/GenBank/DDBJ databases">
        <title>Ulvibacterium marinum gen. nov., sp. nov., a novel marine bacterium of the family Flavobacteriaceae, isolated from a culture of the green alga Ulva prolifera.</title>
        <authorList>
            <person name="Zhang Z."/>
        </authorList>
    </citation>
    <scope>NUCLEOTIDE SEQUENCE [LARGE SCALE GENOMIC DNA]</scope>
    <source>
        <strain evidence="2 3">CCMM003</strain>
    </source>
</reference>
<evidence type="ECO:0000313" key="3">
    <source>
        <dbReference type="Proteomes" id="UP000276603"/>
    </source>
</evidence>